<evidence type="ECO:0000313" key="1">
    <source>
        <dbReference type="EMBL" id="CUV65788.1"/>
    </source>
</evidence>
<organism evidence="1">
    <name type="scientific">Sulfurovum sp. enrichment culture clone C5</name>
    <dbReference type="NCBI Taxonomy" id="497650"/>
    <lineage>
        <taxon>Bacteria</taxon>
        <taxon>Pseudomonadati</taxon>
        <taxon>Campylobacterota</taxon>
        <taxon>Epsilonproteobacteria</taxon>
        <taxon>Campylobacterales</taxon>
        <taxon>Sulfurovaceae</taxon>
        <taxon>Sulfurovum</taxon>
        <taxon>environmental samples</taxon>
    </lineage>
</organism>
<dbReference type="AlphaFoldDB" id="A0A0S4XPA3"/>
<sequence>MISPMPIVAMTTPCLIKYINYIQWLVKEAKKHFFSLSVTIDNLLAFNYNTDYYIAQRGVA</sequence>
<dbReference type="EMBL" id="FAXN01000046">
    <property type="protein sequence ID" value="CUV65788.1"/>
    <property type="molecule type" value="Genomic_DNA"/>
</dbReference>
<name>A0A0S4XPA3_9BACT</name>
<proteinExistence type="predicted"/>
<protein>
    <submittedName>
        <fullName evidence="1">Uncharacterized protein</fullName>
    </submittedName>
</protein>
<gene>
    <name evidence="1" type="ORF">BN3087_450018</name>
</gene>
<accession>A0A0S4XPA3</accession>
<reference evidence="1" key="1">
    <citation type="submission" date="2015-11" db="EMBL/GenBank/DDBJ databases">
        <authorList>
            <person name="Zhang Y."/>
            <person name="Guo Z."/>
        </authorList>
    </citation>
    <scope>NUCLEOTIDE SEQUENCE</scope>
    <source>
        <strain evidence="1">BN30871</strain>
    </source>
</reference>